<dbReference type="PROSITE" id="PS51257">
    <property type="entry name" value="PROKAR_LIPOPROTEIN"/>
    <property type="match status" value="1"/>
</dbReference>
<organism evidence="2 3">
    <name type="scientific">Thiopseudomonas alkaliphila</name>
    <dbReference type="NCBI Taxonomy" id="1697053"/>
    <lineage>
        <taxon>Bacteria</taxon>
        <taxon>Pseudomonadati</taxon>
        <taxon>Pseudomonadota</taxon>
        <taxon>Gammaproteobacteria</taxon>
        <taxon>Pseudomonadales</taxon>
        <taxon>Pseudomonadaceae</taxon>
        <taxon>Thiopseudomonas</taxon>
    </lineage>
</organism>
<accession>A0A0K1XAY5</accession>
<keyword evidence="1" id="KW-0732">Signal</keyword>
<reference evidence="2 3" key="1">
    <citation type="journal article" date="2015" name="Genome Announc.">
        <title>Genome Sequences of Oblitimonas alkaliphila gen. nov. sp. nov. (Proposed), a Novel Bacterium of the Pseudomonadaceae Family.</title>
        <authorList>
            <person name="Lauer A.C."/>
            <person name="Nicholson A.C."/>
            <person name="Humrighouse B.W."/>
            <person name="Emery B."/>
            <person name="Drobish A."/>
            <person name="Juieng P."/>
            <person name="Loparev V."/>
            <person name="McQuiston J.R."/>
        </authorList>
    </citation>
    <scope>NUCLEOTIDE SEQUENCE [LARGE SCALE GENOMIC DNA]</scope>
    <source>
        <strain evidence="2 3">E5571</strain>
    </source>
</reference>
<name>A0A0K1XAY5_9GAMM</name>
<feature type="signal peptide" evidence="1">
    <location>
        <begin position="1"/>
        <end position="18"/>
    </location>
</feature>
<dbReference type="AlphaFoldDB" id="A0A0K1XAY5"/>
<dbReference type="EMBL" id="CP012365">
    <property type="protein sequence ID" value="AKX58545.1"/>
    <property type="molecule type" value="Genomic_DNA"/>
</dbReference>
<evidence type="ECO:0000313" key="2">
    <source>
        <dbReference type="EMBL" id="AKX58545.1"/>
    </source>
</evidence>
<evidence type="ECO:0000256" key="1">
    <source>
        <dbReference type="SAM" id="SignalP"/>
    </source>
</evidence>
<protein>
    <recommendedName>
        <fullName evidence="4">Lipoprotein</fullName>
    </recommendedName>
</protein>
<evidence type="ECO:0008006" key="4">
    <source>
        <dbReference type="Google" id="ProtNLM"/>
    </source>
</evidence>
<evidence type="ECO:0000313" key="3">
    <source>
        <dbReference type="Proteomes" id="UP000063953"/>
    </source>
</evidence>
<feature type="chain" id="PRO_5005472072" description="Lipoprotein" evidence="1">
    <location>
        <begin position="19"/>
        <end position="219"/>
    </location>
</feature>
<dbReference type="RefSeq" id="WP_053099442.1">
    <property type="nucleotide sequence ID" value="NZ_CP012365.1"/>
</dbReference>
<gene>
    <name evidence="2" type="ORF">AKN88_00240</name>
</gene>
<sequence>MKSCVYGLFSLSSLSLLGCSTVMPLSLHSLPDPQYQFNYTAPVLVQAEGQGAEALKARYYLPKVADGLRQLGFQQVMVASAQQSVDNVQLIFRLSVSTEQQAYSYQATDYGYTHTEYFSHCYSDEQGGRACSQSARPVYGPVGTSERVGYTRYSEFKLTGIDPASQQTVLSVIASSSNIHCKDKKVEDFLVERALGYVDLSQRQELAFKVKMPEGYSCQ</sequence>
<proteinExistence type="predicted"/>
<dbReference type="STRING" id="1697053.AKN87_02145"/>
<dbReference type="Proteomes" id="UP000063953">
    <property type="component" value="Chromosome"/>
</dbReference>
<keyword evidence="3" id="KW-1185">Reference proteome</keyword>